<keyword evidence="3 6" id="KW-0732">Signal</keyword>
<comment type="caution">
    <text evidence="7">The sequence shown here is derived from an EMBL/GenBank/DDBJ whole genome shotgun (WGS) entry which is preliminary data.</text>
</comment>
<dbReference type="GO" id="GO:0009279">
    <property type="term" value="C:cell outer membrane"/>
    <property type="evidence" value="ECO:0007669"/>
    <property type="project" value="UniProtKB-SubCell"/>
</dbReference>
<protein>
    <submittedName>
        <fullName evidence="7">MltA-interacting protein</fullName>
    </submittedName>
</protein>
<dbReference type="PROSITE" id="PS51257">
    <property type="entry name" value="PROKAR_LIPOPROTEIN"/>
    <property type="match status" value="1"/>
</dbReference>
<dbReference type="GO" id="GO:0009252">
    <property type="term" value="P:peptidoglycan biosynthetic process"/>
    <property type="evidence" value="ECO:0007669"/>
    <property type="project" value="TreeGrafter"/>
</dbReference>
<dbReference type="InterPro" id="IPR010583">
    <property type="entry name" value="MipA"/>
</dbReference>
<dbReference type="OrthoDB" id="8562138at2"/>
<evidence type="ECO:0000256" key="6">
    <source>
        <dbReference type="SAM" id="SignalP"/>
    </source>
</evidence>
<feature type="chain" id="PRO_5001865308" evidence="6">
    <location>
        <begin position="23"/>
        <end position="248"/>
    </location>
</feature>
<keyword evidence="4" id="KW-0472">Membrane</keyword>
<name>A0A090V2Y5_PSEVU</name>
<proteinExistence type="inferred from homology"/>
<dbReference type="PANTHER" id="PTHR38776:SF1">
    <property type="entry name" value="MLTA-INTERACTING PROTEIN-RELATED"/>
    <property type="match status" value="1"/>
</dbReference>
<dbReference type="Pfam" id="PF06629">
    <property type="entry name" value="MipA"/>
    <property type="match status" value="1"/>
</dbReference>
<evidence type="ECO:0000256" key="3">
    <source>
        <dbReference type="ARBA" id="ARBA00022729"/>
    </source>
</evidence>
<dbReference type="AlphaFoldDB" id="A0A090V2Y5"/>
<dbReference type="EMBL" id="BBMZ01000015">
    <property type="protein sequence ID" value="GAL59260.1"/>
    <property type="molecule type" value="Genomic_DNA"/>
</dbReference>
<evidence type="ECO:0000256" key="1">
    <source>
        <dbReference type="ARBA" id="ARBA00004442"/>
    </source>
</evidence>
<accession>A0A090V2Y5</accession>
<reference evidence="7 8" key="1">
    <citation type="submission" date="2014-09" db="EMBL/GenBank/DDBJ databases">
        <title>Whole genome shotgun sequence of Escherichia vulneris NBRC 102420.</title>
        <authorList>
            <person name="Yoshida Y."/>
            <person name="Hosoyama A."/>
            <person name="Tsuchikane K."/>
            <person name="Ohji S."/>
            <person name="Ichikawa N."/>
            <person name="Kimura A."/>
            <person name="Yamazoe A."/>
            <person name="Ezaki T."/>
            <person name="Fujita N."/>
        </authorList>
    </citation>
    <scope>NUCLEOTIDE SEQUENCE [LARGE SCALE GENOMIC DNA]</scope>
    <source>
        <strain evidence="7 8">NBRC 102420</strain>
    </source>
</reference>
<keyword evidence="8" id="KW-1185">Reference proteome</keyword>
<sequence length="248" mass="27773">MTKLKFLALGVFIASCAATANAAGPWSIGAGVGVLETPYKDYDRDVAPVPVINYEGENFWFHGLGGGYYLWNDESDKLSVTAYYNPFHFRPKDSDDWQLRQLDKRKSTLMAGLSYVHNTQYGFLRTSLAGDTLDNSNGISWDLAWLYRYTNGGLTLTPGIGAEWSSENQNEYYYGVSGHESRSSGLRTYDPDSDWSPYLELSASYQLNDSWSVYGIGRYTRLGDEIKDSPMVDKSWAGVFSTGVTYSF</sequence>
<comment type="subcellular location">
    <subcellularLocation>
        <location evidence="1">Cell outer membrane</location>
    </subcellularLocation>
</comment>
<gene>
    <name evidence="7" type="primary">mipA</name>
    <name evidence="7" type="ORF">EV102420_15_01570</name>
</gene>
<evidence type="ECO:0000256" key="4">
    <source>
        <dbReference type="ARBA" id="ARBA00023136"/>
    </source>
</evidence>
<dbReference type="eggNOG" id="COG3713">
    <property type="taxonomic scope" value="Bacteria"/>
</dbReference>
<keyword evidence="5" id="KW-0998">Cell outer membrane</keyword>
<dbReference type="STRING" id="1115515.EV102420_15_01570"/>
<organism evidence="7 8">
    <name type="scientific">Pseudescherichia vulneris NBRC 102420</name>
    <dbReference type="NCBI Taxonomy" id="1115515"/>
    <lineage>
        <taxon>Bacteria</taxon>
        <taxon>Pseudomonadati</taxon>
        <taxon>Pseudomonadota</taxon>
        <taxon>Gammaproteobacteria</taxon>
        <taxon>Enterobacterales</taxon>
        <taxon>Enterobacteriaceae</taxon>
        <taxon>Pseudescherichia</taxon>
    </lineage>
</organism>
<dbReference type="PANTHER" id="PTHR38776">
    <property type="entry name" value="MLTA-INTERACTING PROTEIN-RELATED"/>
    <property type="match status" value="1"/>
</dbReference>
<comment type="similarity">
    <text evidence="2">Belongs to the MipA/OmpV family.</text>
</comment>
<dbReference type="Proteomes" id="UP000029462">
    <property type="component" value="Unassembled WGS sequence"/>
</dbReference>
<dbReference type="RefSeq" id="WP_042392932.1">
    <property type="nucleotide sequence ID" value="NZ_BBMZ01000015.1"/>
</dbReference>
<feature type="signal peptide" evidence="6">
    <location>
        <begin position="1"/>
        <end position="22"/>
    </location>
</feature>
<evidence type="ECO:0000256" key="5">
    <source>
        <dbReference type="ARBA" id="ARBA00023237"/>
    </source>
</evidence>
<evidence type="ECO:0000313" key="8">
    <source>
        <dbReference type="Proteomes" id="UP000029462"/>
    </source>
</evidence>
<evidence type="ECO:0000313" key="7">
    <source>
        <dbReference type="EMBL" id="GAL59260.1"/>
    </source>
</evidence>
<evidence type="ECO:0000256" key="2">
    <source>
        <dbReference type="ARBA" id="ARBA00005722"/>
    </source>
</evidence>